<proteinExistence type="inferred from homology"/>
<sequence>MIRVDPFTLFDKHWALLTAGTADHFNTMTISWGMLGTLWNKPAATVYVRESRYTLPFMEDSDWFTISFFDESFKKDLGILGSVSGRDQDKIAMTRLHPVAAGEQGQAMGFEEATMTLVCRKLYSQGMDPGDIPQEIKARFYADFDFHRMFVGEVMEVEAQ</sequence>
<evidence type="ECO:0000256" key="1">
    <source>
        <dbReference type="ARBA" id="ARBA00038054"/>
    </source>
</evidence>
<dbReference type="STRING" id="1702221.AALO17_07400"/>
<dbReference type="InterPro" id="IPR012349">
    <property type="entry name" value="Split_barrel_FMN-bd"/>
</dbReference>
<dbReference type="PANTHER" id="PTHR43567">
    <property type="entry name" value="FLAVOREDOXIN-RELATED-RELATED"/>
    <property type="match status" value="1"/>
</dbReference>
<dbReference type="GO" id="GO:0010181">
    <property type="term" value="F:FMN binding"/>
    <property type="evidence" value="ECO:0007669"/>
    <property type="project" value="InterPro"/>
</dbReference>
<dbReference type="PANTHER" id="PTHR43567:SF5">
    <property type="entry name" value="HYPOTHETICAL CYTOSOLIC PROTEIN"/>
    <property type="match status" value="1"/>
</dbReference>
<comment type="similarity">
    <text evidence="1">Belongs to the flavoredoxin family.</text>
</comment>
<dbReference type="AlphaFoldDB" id="A0A140DT97"/>
<name>A0A140DT97_9FIRM</name>
<dbReference type="Pfam" id="PF01613">
    <property type="entry name" value="Flavin_Reduct"/>
    <property type="match status" value="1"/>
</dbReference>
<dbReference type="KEGG" id="fro:AALO17_07400"/>
<evidence type="ECO:0000259" key="2">
    <source>
        <dbReference type="Pfam" id="PF01613"/>
    </source>
</evidence>
<feature type="domain" description="Flavin reductase like" evidence="2">
    <location>
        <begin position="15"/>
        <end position="158"/>
    </location>
</feature>
<organism evidence="3 4">
    <name type="scientific">Faecalibaculum rodentium</name>
    <dbReference type="NCBI Taxonomy" id="1702221"/>
    <lineage>
        <taxon>Bacteria</taxon>
        <taxon>Bacillati</taxon>
        <taxon>Bacillota</taxon>
        <taxon>Erysipelotrichia</taxon>
        <taxon>Erysipelotrichales</taxon>
        <taxon>Erysipelotrichaceae</taxon>
        <taxon>Faecalibaculum</taxon>
    </lineage>
</organism>
<dbReference type="InterPro" id="IPR052174">
    <property type="entry name" value="Flavoredoxin"/>
</dbReference>
<dbReference type="Proteomes" id="UP000069771">
    <property type="component" value="Chromosome"/>
</dbReference>
<gene>
    <name evidence="3" type="ORF">AALO17_07400</name>
</gene>
<evidence type="ECO:0000313" key="3">
    <source>
        <dbReference type="EMBL" id="AMK53874.1"/>
    </source>
</evidence>
<dbReference type="Gene3D" id="2.30.110.10">
    <property type="entry name" value="Electron Transport, Fmn-binding Protein, Chain A"/>
    <property type="match status" value="1"/>
</dbReference>
<dbReference type="RefSeq" id="WP_067555574.1">
    <property type="nucleotide sequence ID" value="NZ_CAMTBT010000065.1"/>
</dbReference>
<keyword evidence="4" id="KW-1185">Reference proteome</keyword>
<dbReference type="GO" id="GO:0016646">
    <property type="term" value="F:oxidoreductase activity, acting on the CH-NH group of donors, NAD or NADP as acceptor"/>
    <property type="evidence" value="ECO:0007669"/>
    <property type="project" value="UniProtKB-ARBA"/>
</dbReference>
<dbReference type="GeneID" id="78477547"/>
<reference evidence="3 4" key="1">
    <citation type="journal article" date="2016" name="Gut Pathog.">
        <title>Whole genome sequencing of "Faecalibaculum rodentium" ALO17, isolated from C57BL/6J laboratory mouse feces.</title>
        <authorList>
            <person name="Lim S."/>
            <person name="Chang D.H."/>
            <person name="Ahn S."/>
            <person name="Kim B.C."/>
        </authorList>
    </citation>
    <scope>NUCLEOTIDE SEQUENCE [LARGE SCALE GENOMIC DNA]</scope>
    <source>
        <strain evidence="3 4">Alo17</strain>
    </source>
</reference>
<evidence type="ECO:0000313" key="4">
    <source>
        <dbReference type="Proteomes" id="UP000069771"/>
    </source>
</evidence>
<dbReference type="SUPFAM" id="SSF50475">
    <property type="entry name" value="FMN-binding split barrel"/>
    <property type="match status" value="1"/>
</dbReference>
<dbReference type="InterPro" id="IPR002563">
    <property type="entry name" value="Flavin_Rdtase-like_dom"/>
</dbReference>
<protein>
    <recommendedName>
        <fullName evidence="2">Flavin reductase like domain-containing protein</fullName>
    </recommendedName>
</protein>
<dbReference type="EMBL" id="CP011391">
    <property type="protein sequence ID" value="AMK53874.1"/>
    <property type="molecule type" value="Genomic_DNA"/>
</dbReference>
<accession>A0A140DT97</accession>
<dbReference type="OrthoDB" id="9791490at2"/>